<feature type="compositionally biased region" description="Low complexity" evidence="1">
    <location>
        <begin position="87"/>
        <end position="102"/>
    </location>
</feature>
<organism evidence="3 4">
    <name type="scientific">Lentithecium fluviatile CBS 122367</name>
    <dbReference type="NCBI Taxonomy" id="1168545"/>
    <lineage>
        <taxon>Eukaryota</taxon>
        <taxon>Fungi</taxon>
        <taxon>Dikarya</taxon>
        <taxon>Ascomycota</taxon>
        <taxon>Pezizomycotina</taxon>
        <taxon>Dothideomycetes</taxon>
        <taxon>Pleosporomycetidae</taxon>
        <taxon>Pleosporales</taxon>
        <taxon>Massarineae</taxon>
        <taxon>Lentitheciaceae</taxon>
        <taxon>Lentithecium</taxon>
    </lineage>
</organism>
<evidence type="ECO:0000313" key="3">
    <source>
        <dbReference type="EMBL" id="KAF2690721.1"/>
    </source>
</evidence>
<feature type="compositionally biased region" description="Gly residues" evidence="1">
    <location>
        <begin position="72"/>
        <end position="86"/>
    </location>
</feature>
<feature type="region of interest" description="Disordered" evidence="1">
    <location>
        <begin position="324"/>
        <end position="353"/>
    </location>
</feature>
<dbReference type="AlphaFoldDB" id="A0A6G1JKH4"/>
<accession>A0A6G1JKH4</accession>
<feature type="signal peptide" evidence="2">
    <location>
        <begin position="1"/>
        <end position="18"/>
    </location>
</feature>
<proteinExistence type="predicted"/>
<gene>
    <name evidence="3" type="ORF">K458DRAFT_426172</name>
</gene>
<evidence type="ECO:0000313" key="4">
    <source>
        <dbReference type="Proteomes" id="UP000799291"/>
    </source>
</evidence>
<keyword evidence="4" id="KW-1185">Reference proteome</keyword>
<keyword evidence="2" id="KW-0732">Signal</keyword>
<name>A0A6G1JKH4_9PLEO</name>
<feature type="chain" id="PRO_5026345187" evidence="2">
    <location>
        <begin position="19"/>
        <end position="353"/>
    </location>
</feature>
<evidence type="ECO:0000256" key="2">
    <source>
        <dbReference type="SAM" id="SignalP"/>
    </source>
</evidence>
<dbReference type="Proteomes" id="UP000799291">
    <property type="component" value="Unassembled WGS sequence"/>
</dbReference>
<feature type="region of interest" description="Disordered" evidence="1">
    <location>
        <begin position="65"/>
        <end position="105"/>
    </location>
</feature>
<dbReference type="EMBL" id="MU005570">
    <property type="protein sequence ID" value="KAF2690721.1"/>
    <property type="molecule type" value="Genomic_DNA"/>
</dbReference>
<protein>
    <submittedName>
        <fullName evidence="3">Uncharacterized protein</fullName>
    </submittedName>
</protein>
<evidence type="ECO:0000256" key="1">
    <source>
        <dbReference type="SAM" id="MobiDB-lite"/>
    </source>
</evidence>
<feature type="compositionally biased region" description="Low complexity" evidence="1">
    <location>
        <begin position="329"/>
        <end position="346"/>
    </location>
</feature>
<dbReference type="OrthoDB" id="3014608at2759"/>
<reference evidence="3" key="1">
    <citation type="journal article" date="2020" name="Stud. Mycol.">
        <title>101 Dothideomycetes genomes: a test case for predicting lifestyles and emergence of pathogens.</title>
        <authorList>
            <person name="Haridas S."/>
            <person name="Albert R."/>
            <person name="Binder M."/>
            <person name="Bloem J."/>
            <person name="Labutti K."/>
            <person name="Salamov A."/>
            <person name="Andreopoulos B."/>
            <person name="Baker S."/>
            <person name="Barry K."/>
            <person name="Bills G."/>
            <person name="Bluhm B."/>
            <person name="Cannon C."/>
            <person name="Castanera R."/>
            <person name="Culley D."/>
            <person name="Daum C."/>
            <person name="Ezra D."/>
            <person name="Gonzalez J."/>
            <person name="Henrissat B."/>
            <person name="Kuo A."/>
            <person name="Liang C."/>
            <person name="Lipzen A."/>
            <person name="Lutzoni F."/>
            <person name="Magnuson J."/>
            <person name="Mondo S."/>
            <person name="Nolan M."/>
            <person name="Ohm R."/>
            <person name="Pangilinan J."/>
            <person name="Park H.-J."/>
            <person name="Ramirez L."/>
            <person name="Alfaro M."/>
            <person name="Sun H."/>
            <person name="Tritt A."/>
            <person name="Yoshinaga Y."/>
            <person name="Zwiers L.-H."/>
            <person name="Turgeon B."/>
            <person name="Goodwin S."/>
            <person name="Spatafora J."/>
            <person name="Crous P."/>
            <person name="Grigoriev I."/>
        </authorList>
    </citation>
    <scope>NUCLEOTIDE SEQUENCE</scope>
    <source>
        <strain evidence="3">CBS 122367</strain>
    </source>
</reference>
<sequence length="353" mass="34771">MKGFVVTAALGLFIGSHALPTPGGGISAQGQSQGVNLAQMLSLLQTSGLSNTDLSTLLQSLGASNSGAGQEAAGGEGVAAGEGAAKGNGTEAAAGEGEAAAGEGEGNEVELAGVFDTPTAVEGGDIKQDIKFTPSTVGAFEFEFQNDVADEVTVTENATPNGVAPEGFEFLEPASYTVALGVSKGEGLTLSKIDYIFDTTAAGLAGKDITTSKVGRLCPETGSFVISEALGEVEFEAEENEVTLNLNKAVTAEAEWGIFIPVAGAAAGEAVAGEGEAAVAEGEAAAAEGEAVAGAEGAVKEGVAAGEQAQKVAEQEAKLAEAEAKLAEGAEGQEGAVAEGEGAAVEGDAEKED</sequence>